<feature type="compositionally biased region" description="Polar residues" evidence="1">
    <location>
        <begin position="737"/>
        <end position="747"/>
    </location>
</feature>
<dbReference type="RefSeq" id="WP_120800327.1">
    <property type="nucleotide sequence ID" value="NZ_RBXL01000002.1"/>
</dbReference>
<gene>
    <name evidence="4" type="ORF">BDD21_5582</name>
</gene>
<organism evidence="4 5">
    <name type="scientific">Thiocapsa rosea</name>
    <dbReference type="NCBI Taxonomy" id="69360"/>
    <lineage>
        <taxon>Bacteria</taxon>
        <taxon>Pseudomonadati</taxon>
        <taxon>Pseudomonadota</taxon>
        <taxon>Gammaproteobacteria</taxon>
        <taxon>Chromatiales</taxon>
        <taxon>Chromatiaceae</taxon>
        <taxon>Thiocapsa</taxon>
    </lineage>
</organism>
<dbReference type="InterPro" id="IPR004919">
    <property type="entry name" value="GmrSD_N"/>
</dbReference>
<dbReference type="InterPro" id="IPR011089">
    <property type="entry name" value="GmrSD_C"/>
</dbReference>
<protein>
    <submittedName>
        <fullName evidence="4">Uncharacterized protein DUF1524</fullName>
    </submittedName>
</protein>
<keyword evidence="5" id="KW-1185">Reference proteome</keyword>
<evidence type="ECO:0000259" key="2">
    <source>
        <dbReference type="Pfam" id="PF03235"/>
    </source>
</evidence>
<evidence type="ECO:0000313" key="4">
    <source>
        <dbReference type="EMBL" id="RKT38055.1"/>
    </source>
</evidence>
<comment type="caution">
    <text evidence="4">The sequence shown here is derived from an EMBL/GenBank/DDBJ whole genome shotgun (WGS) entry which is preliminary data.</text>
</comment>
<dbReference type="OrthoDB" id="9798761at2"/>
<feature type="region of interest" description="Disordered" evidence="1">
    <location>
        <begin position="732"/>
        <end position="752"/>
    </location>
</feature>
<dbReference type="AlphaFoldDB" id="A0A495UPB9"/>
<sequence length="832" mass="94116">MESNVFGPAALLTLQEIAAWQVAYPPAKRGKIVAALPALQRGAVWNVKQIEDLWDSLLRRFPIGSFVITQPDNRLKQKDYKLPPGAEMAQDHTHLLLDGQQRATGIALGFFDIWQHPIAEAPSALWLDLAAPPENSDSAHVFRVVTRSHPWGYKRTNPSDTLAASQIRAALWAFQNVNDGMGSARPAEFTLTQTWPWDAEAPVPVALLIEAVVAFPGDLQGARTHAWTRVKRLPMLLGTIDDSSSEDAGKVENDARIGLKRQRAGVHEAFSRDDSQLSASLDNALTRLGGLIAPETNCLVPALPLTLAEVPEKPNPGEIGHGTLSPAGDTPARDPIELLFVRINSAGEPLGGEELTYSLLKAAWPDAAKFIDNLKHKPAQASRIATLCTRLILARQQIPTDGQKRPSMPSIPGINEFRRLVRDQNPAHPNFYSDLTKFIEQDADVLFTETWKFLTEREFALLPVLAVDLARKASDVYFLLLRWMDRLRDVGVTDKISETIHRRTLGFLTALAWFAPDRARSCSAIWAELQAETEPNRIINYFNKKRFSEACRLDNRLNMRMVPLPSVDDLKLACDRGVTGHKGCTKTISSSDSAIWTAWDWYEFTDFLVKDSEARNRWAKVLMPQEHAEDEEKPDLSALTLQAVRYFLDTLYDSRSVLLYAQRKWLRTWYPDFDPSQPDFMEDKDRPWDYDHILPQSFLRGSNGGVLHNLPSVIRDWVLSIGNLRAWPLEANRSDSDTSPSQKLSEVSQEEDRYGMRVASEIRSASFVEETKQWSKWEKSVPIGNDNRVEQRRYLVMGEYRDYHKAVVMAIVMRFVALYGEWYQELEIDKLQ</sequence>
<dbReference type="Pfam" id="PF03235">
    <property type="entry name" value="GmrSD_N"/>
    <property type="match status" value="1"/>
</dbReference>
<dbReference type="Pfam" id="PF07510">
    <property type="entry name" value="GmrSD_C"/>
    <property type="match status" value="1"/>
</dbReference>
<feature type="domain" description="GmrSD restriction endonucleases N-terminal" evidence="2">
    <location>
        <begin position="35"/>
        <end position="112"/>
    </location>
</feature>
<feature type="domain" description="GmrSD restriction endonucleases C-terminal" evidence="3">
    <location>
        <begin position="672"/>
        <end position="778"/>
    </location>
</feature>
<dbReference type="PANTHER" id="PTHR37292">
    <property type="entry name" value="VNG6097C"/>
    <property type="match status" value="1"/>
</dbReference>
<evidence type="ECO:0000259" key="3">
    <source>
        <dbReference type="Pfam" id="PF07510"/>
    </source>
</evidence>
<evidence type="ECO:0000256" key="1">
    <source>
        <dbReference type="SAM" id="MobiDB-lite"/>
    </source>
</evidence>
<dbReference type="EMBL" id="RBXL01000002">
    <property type="protein sequence ID" value="RKT38055.1"/>
    <property type="molecule type" value="Genomic_DNA"/>
</dbReference>
<dbReference type="PANTHER" id="PTHR37292:SF2">
    <property type="entry name" value="DUF262 DOMAIN-CONTAINING PROTEIN"/>
    <property type="match status" value="1"/>
</dbReference>
<accession>A0A495UPB9</accession>
<evidence type="ECO:0000313" key="5">
    <source>
        <dbReference type="Proteomes" id="UP000274556"/>
    </source>
</evidence>
<name>A0A495UPB9_9GAMM</name>
<dbReference type="Proteomes" id="UP000274556">
    <property type="component" value="Unassembled WGS sequence"/>
</dbReference>
<proteinExistence type="predicted"/>
<reference evidence="4 5" key="1">
    <citation type="submission" date="2018-10" db="EMBL/GenBank/DDBJ databases">
        <title>Genomic Encyclopedia of Archaeal and Bacterial Type Strains, Phase II (KMG-II): from individual species to whole genera.</title>
        <authorList>
            <person name="Goeker M."/>
        </authorList>
    </citation>
    <scope>NUCLEOTIDE SEQUENCE [LARGE SCALE GENOMIC DNA]</scope>
    <source>
        <strain evidence="4 5">DSM 235</strain>
    </source>
</reference>